<protein>
    <recommendedName>
        <fullName evidence="4">Diguanylate cyclase DosC</fullName>
        <ecNumber evidence="3">2.7.7.65</ecNumber>
    </recommendedName>
    <alternativeName>
        <fullName evidence="11">Direct oxygen-sensing cyclase</fullName>
    </alternativeName>
</protein>
<comment type="cofactor">
    <cofactor evidence="1">
        <name>Mg(2+)</name>
        <dbReference type="ChEBI" id="CHEBI:18420"/>
    </cofactor>
</comment>
<dbReference type="InterPro" id="IPR029787">
    <property type="entry name" value="Nucleotide_cyclase"/>
</dbReference>
<evidence type="ECO:0000256" key="1">
    <source>
        <dbReference type="ARBA" id="ARBA00001946"/>
    </source>
</evidence>
<evidence type="ECO:0000256" key="4">
    <source>
        <dbReference type="ARBA" id="ARBA00015125"/>
    </source>
</evidence>
<accession>H8KYR7</accession>
<dbReference type="InterPro" id="IPR043128">
    <property type="entry name" value="Rev_trsase/Diguanyl_cyclase"/>
</dbReference>
<dbReference type="Gene3D" id="1.10.490.10">
    <property type="entry name" value="Globins"/>
    <property type="match status" value="1"/>
</dbReference>
<reference evidence="14" key="1">
    <citation type="submission" date="2012-02" db="EMBL/GenBank/DDBJ databases">
        <title>The complete genome of Frateuria aurantia DSM 6220.</title>
        <authorList>
            <consortium name="US DOE Joint Genome Institute (JGI-PGF)"/>
            <person name="Lucas S."/>
            <person name="Copeland A."/>
            <person name="Lapidus A."/>
            <person name="Glavina del Rio T."/>
            <person name="Dalin E."/>
            <person name="Tice H."/>
            <person name="Bruce D."/>
            <person name="Goodwin L."/>
            <person name="Pitluck S."/>
            <person name="Peters L."/>
            <person name="Ovchinnikova G."/>
            <person name="Teshima H."/>
            <person name="Kyrpides N."/>
            <person name="Mavromatis K."/>
            <person name="Ivanova N."/>
            <person name="Brettin T."/>
            <person name="Detter J.C."/>
            <person name="Han C."/>
            <person name="Larimer F."/>
            <person name="Land M."/>
            <person name="Hauser L."/>
            <person name="Markowitz V."/>
            <person name="Cheng J.-F."/>
            <person name="Hugenholtz P."/>
            <person name="Woyke T."/>
            <person name="Wu D."/>
            <person name="Brambilla E."/>
            <person name="Klenk H.-P."/>
            <person name="Eisen J.A."/>
        </authorList>
    </citation>
    <scope>NUCLEOTIDE SEQUENCE</scope>
    <source>
        <strain evidence="14">DSM 6220</strain>
    </source>
</reference>
<dbReference type="SUPFAM" id="SSF46458">
    <property type="entry name" value="Globin-like"/>
    <property type="match status" value="1"/>
</dbReference>
<dbReference type="Pfam" id="PF00990">
    <property type="entry name" value="GGDEF"/>
    <property type="match status" value="1"/>
</dbReference>
<dbReference type="Proteomes" id="UP000005234">
    <property type="component" value="Chromosome"/>
</dbReference>
<dbReference type="SMART" id="SM00267">
    <property type="entry name" value="GGDEF"/>
    <property type="match status" value="1"/>
</dbReference>
<dbReference type="STRING" id="767434.Fraau_1729"/>
<dbReference type="UniPathway" id="UPA00599"/>
<evidence type="ECO:0000313" key="14">
    <source>
        <dbReference type="EMBL" id="AFC86138.1"/>
    </source>
</evidence>
<evidence type="ECO:0000259" key="13">
    <source>
        <dbReference type="PROSITE" id="PS50887"/>
    </source>
</evidence>
<gene>
    <name evidence="14" type="ordered locus">Fraau_1729</name>
</gene>
<evidence type="ECO:0000313" key="15">
    <source>
        <dbReference type="Proteomes" id="UP000005234"/>
    </source>
</evidence>
<keyword evidence="6" id="KW-0808">Transferase</keyword>
<evidence type="ECO:0000256" key="11">
    <source>
        <dbReference type="ARBA" id="ARBA00029839"/>
    </source>
</evidence>
<keyword evidence="7" id="KW-0479">Metal-binding</keyword>
<evidence type="ECO:0000256" key="2">
    <source>
        <dbReference type="ARBA" id="ARBA00001971"/>
    </source>
</evidence>
<dbReference type="PANTHER" id="PTHR45138">
    <property type="entry name" value="REGULATORY COMPONENTS OF SENSORY TRANSDUCTION SYSTEM"/>
    <property type="match status" value="1"/>
</dbReference>
<dbReference type="OrthoDB" id="9803824at2"/>
<dbReference type="GO" id="GO:0020037">
    <property type="term" value="F:heme binding"/>
    <property type="evidence" value="ECO:0007669"/>
    <property type="project" value="InterPro"/>
</dbReference>
<dbReference type="EC" id="2.7.7.65" evidence="3"/>
<dbReference type="NCBIfam" id="TIGR00254">
    <property type="entry name" value="GGDEF"/>
    <property type="match status" value="1"/>
</dbReference>
<evidence type="ECO:0000256" key="6">
    <source>
        <dbReference type="ARBA" id="ARBA00022679"/>
    </source>
</evidence>
<dbReference type="InterPro" id="IPR000160">
    <property type="entry name" value="GGDEF_dom"/>
</dbReference>
<dbReference type="GO" id="GO:0000166">
    <property type="term" value="F:nucleotide binding"/>
    <property type="evidence" value="ECO:0007669"/>
    <property type="project" value="UniProtKB-KW"/>
</dbReference>
<dbReference type="AlphaFoldDB" id="H8KYR7"/>
<sequence length="468" mass="52229">MPLTPRQESDEATRLDRMAQSWRDHLSKAPQATLQLLAALPGPVVADLANDFYRALLDDPRASRFLSYDDVWTRLKPALERWLHAVLKAKSDDAMELTQLNHRAGSLHARIDLPVDLMTQGFRILRHRLAEALQREEPDPALAYSALCVAGESMDLGLEGMSAAYVSGSERSARSDATYRLFSLMRNAGTERERQRAMLLDWENSLLYMMASGGDISSISTLTETEFGRWFIHKGAPSFGDHEAVVTVQRAMLAIDALLWRLPDAGSDRMHLLEAIRDHLSNIRQSLTVLFEQVSELDSGTDALTALLNRRFLPSVLRREILLSDRSGDRFALLLLDIDHFKTINDRFGHAAGDAALRHVADLLGRLTRGSDYLFRLGGEEFLVVLVDCEEARATMIADQICRQLSATPMDWSGVDQGITVTASIGVAAYDGHPDYEYLMRRTDAAMYQAKQAGRNQVCVSRISPTAD</sequence>
<dbReference type="KEGG" id="fau:Fraau_1729"/>
<dbReference type="InterPro" id="IPR050469">
    <property type="entry name" value="Diguanylate_Cyclase"/>
</dbReference>
<evidence type="ECO:0000256" key="9">
    <source>
        <dbReference type="ARBA" id="ARBA00022842"/>
    </source>
</evidence>
<dbReference type="PROSITE" id="PS50887">
    <property type="entry name" value="GGDEF"/>
    <property type="match status" value="1"/>
</dbReference>
<name>H8KYR7_FRAAD</name>
<evidence type="ECO:0000256" key="8">
    <source>
        <dbReference type="ARBA" id="ARBA00022741"/>
    </source>
</evidence>
<dbReference type="CDD" id="cd14757">
    <property type="entry name" value="GS_EcDosC-like_GGDEF"/>
    <property type="match status" value="1"/>
</dbReference>
<keyword evidence="5" id="KW-0349">Heme</keyword>
<feature type="domain" description="GGDEF" evidence="13">
    <location>
        <begin position="329"/>
        <end position="463"/>
    </location>
</feature>
<keyword evidence="10" id="KW-0408">Iron</keyword>
<dbReference type="EMBL" id="CP003350">
    <property type="protein sequence ID" value="AFC86138.1"/>
    <property type="molecule type" value="Genomic_DNA"/>
</dbReference>
<dbReference type="InterPro" id="IPR012292">
    <property type="entry name" value="Globin/Proto"/>
</dbReference>
<organism evidence="14 15">
    <name type="scientific">Frateuria aurantia (strain ATCC 33424 / DSM 6220 / KCTC 2777 / LMG 1558 / NBRC 3245 / NCIMB 13370)</name>
    <name type="common">Acetobacter aurantius</name>
    <dbReference type="NCBI Taxonomy" id="767434"/>
    <lineage>
        <taxon>Bacteria</taxon>
        <taxon>Pseudomonadati</taxon>
        <taxon>Pseudomonadota</taxon>
        <taxon>Gammaproteobacteria</taxon>
        <taxon>Lysobacterales</taxon>
        <taxon>Rhodanobacteraceae</taxon>
        <taxon>Frateuria</taxon>
    </lineage>
</organism>
<dbReference type="Pfam" id="PF11563">
    <property type="entry name" value="Protoglobin"/>
    <property type="match status" value="1"/>
</dbReference>
<dbReference type="eggNOG" id="COG3706">
    <property type="taxonomic scope" value="Bacteria"/>
</dbReference>
<dbReference type="InterPro" id="IPR048442">
    <property type="entry name" value="DosC_2nd"/>
</dbReference>
<dbReference type="InterPro" id="IPR039435">
    <property type="entry name" value="DosC_GS"/>
</dbReference>
<dbReference type="CDD" id="cd01949">
    <property type="entry name" value="GGDEF"/>
    <property type="match status" value="1"/>
</dbReference>
<keyword evidence="9" id="KW-0460">Magnesium</keyword>
<proteinExistence type="predicted"/>
<dbReference type="SUPFAM" id="SSF55073">
    <property type="entry name" value="Nucleotide cyclase"/>
    <property type="match status" value="1"/>
</dbReference>
<dbReference type="Pfam" id="PF21118">
    <property type="entry name" value="DosC_2nd"/>
    <property type="match status" value="1"/>
</dbReference>
<comment type="cofactor">
    <cofactor evidence="2">
        <name>heme</name>
        <dbReference type="ChEBI" id="CHEBI:30413"/>
    </cofactor>
</comment>
<dbReference type="GO" id="GO:0052621">
    <property type="term" value="F:diguanylate cyclase activity"/>
    <property type="evidence" value="ECO:0007669"/>
    <property type="project" value="UniProtKB-EC"/>
</dbReference>
<dbReference type="HOGENOM" id="CLU_000445_11_5_6"/>
<dbReference type="PANTHER" id="PTHR45138:SF9">
    <property type="entry name" value="DIGUANYLATE CYCLASE DGCM-RELATED"/>
    <property type="match status" value="1"/>
</dbReference>
<dbReference type="FunFam" id="3.30.70.270:FF:000001">
    <property type="entry name" value="Diguanylate cyclase domain protein"/>
    <property type="match status" value="1"/>
</dbReference>
<evidence type="ECO:0000256" key="3">
    <source>
        <dbReference type="ARBA" id="ARBA00012528"/>
    </source>
</evidence>
<dbReference type="GO" id="GO:0019825">
    <property type="term" value="F:oxygen binding"/>
    <property type="evidence" value="ECO:0007669"/>
    <property type="project" value="InterPro"/>
</dbReference>
<evidence type="ECO:0000256" key="12">
    <source>
        <dbReference type="ARBA" id="ARBA00034247"/>
    </source>
</evidence>
<comment type="catalytic activity">
    <reaction evidence="12">
        <text>2 GTP = 3',3'-c-di-GMP + 2 diphosphate</text>
        <dbReference type="Rhea" id="RHEA:24898"/>
        <dbReference type="ChEBI" id="CHEBI:33019"/>
        <dbReference type="ChEBI" id="CHEBI:37565"/>
        <dbReference type="ChEBI" id="CHEBI:58805"/>
        <dbReference type="EC" id="2.7.7.65"/>
    </reaction>
</comment>
<evidence type="ECO:0000256" key="7">
    <source>
        <dbReference type="ARBA" id="ARBA00022723"/>
    </source>
</evidence>
<dbReference type="InterPro" id="IPR044398">
    <property type="entry name" value="Globin-sensor_dom"/>
</dbReference>
<dbReference type="InterPro" id="IPR009050">
    <property type="entry name" value="Globin-like_sf"/>
</dbReference>
<dbReference type="Gene3D" id="3.30.70.270">
    <property type="match status" value="1"/>
</dbReference>
<keyword evidence="15" id="KW-1185">Reference proteome</keyword>
<evidence type="ECO:0000256" key="5">
    <source>
        <dbReference type="ARBA" id="ARBA00022617"/>
    </source>
</evidence>
<evidence type="ECO:0000256" key="10">
    <source>
        <dbReference type="ARBA" id="ARBA00023004"/>
    </source>
</evidence>
<keyword evidence="8" id="KW-0547">Nucleotide-binding</keyword>
<dbReference type="GO" id="GO:0046872">
    <property type="term" value="F:metal ion binding"/>
    <property type="evidence" value="ECO:0007669"/>
    <property type="project" value="UniProtKB-KW"/>
</dbReference>